<keyword evidence="2" id="KW-1185">Reference proteome</keyword>
<dbReference type="AlphaFoldDB" id="A0A7D9D5A7"/>
<name>A0A7D9D5A7_PARCT</name>
<accession>A0A7D9D5A7</accession>
<reference evidence="1" key="1">
    <citation type="submission" date="2020-04" db="EMBL/GenBank/DDBJ databases">
        <authorList>
            <person name="Alioto T."/>
            <person name="Alioto T."/>
            <person name="Gomez Garrido J."/>
        </authorList>
    </citation>
    <scope>NUCLEOTIDE SEQUENCE</scope>
    <source>
        <strain evidence="1">A484AB</strain>
    </source>
</reference>
<dbReference type="GO" id="GO:0005829">
    <property type="term" value="C:cytosol"/>
    <property type="evidence" value="ECO:0007669"/>
    <property type="project" value="TreeGrafter"/>
</dbReference>
<dbReference type="EMBL" id="CACRXK020000032">
    <property type="protein sequence ID" value="CAB3977149.1"/>
    <property type="molecule type" value="Genomic_DNA"/>
</dbReference>
<proteinExistence type="predicted"/>
<dbReference type="PANTHER" id="PTHR33539:SF1">
    <property type="entry name" value="UPF0764 PROTEIN C16ORF89"/>
    <property type="match status" value="1"/>
</dbReference>
<dbReference type="OrthoDB" id="5949187at2759"/>
<evidence type="ECO:0000313" key="1">
    <source>
        <dbReference type="EMBL" id="CAB3977149.1"/>
    </source>
</evidence>
<dbReference type="GO" id="GO:0016020">
    <property type="term" value="C:membrane"/>
    <property type="evidence" value="ECO:0007669"/>
    <property type="project" value="TreeGrafter"/>
</dbReference>
<dbReference type="Pfam" id="PF15882">
    <property type="entry name" value="DUF4735"/>
    <property type="match status" value="1"/>
</dbReference>
<evidence type="ECO:0000313" key="2">
    <source>
        <dbReference type="Proteomes" id="UP001152795"/>
    </source>
</evidence>
<organism evidence="1 2">
    <name type="scientific">Paramuricea clavata</name>
    <name type="common">Red gorgonian</name>
    <name type="synonym">Violescent sea-whip</name>
    <dbReference type="NCBI Taxonomy" id="317549"/>
    <lineage>
        <taxon>Eukaryota</taxon>
        <taxon>Metazoa</taxon>
        <taxon>Cnidaria</taxon>
        <taxon>Anthozoa</taxon>
        <taxon>Octocorallia</taxon>
        <taxon>Malacalcyonacea</taxon>
        <taxon>Plexauridae</taxon>
        <taxon>Paramuricea</taxon>
    </lineage>
</organism>
<dbReference type="PANTHER" id="PTHR33539">
    <property type="entry name" value="UPF0764 PROTEIN C16ORF89"/>
    <property type="match status" value="1"/>
</dbReference>
<dbReference type="Proteomes" id="UP001152795">
    <property type="component" value="Unassembled WGS sequence"/>
</dbReference>
<protein>
    <submittedName>
        <fullName evidence="1">Uncharacterized protein</fullName>
    </submittedName>
</protein>
<dbReference type="InterPro" id="IPR031751">
    <property type="entry name" value="DUF4735"/>
</dbReference>
<sequence length="350" mass="40757">MFCKFVFVVLSGLIFQSTHGNSRTLEVYIDRTVKSLENVVDFYMNNVDKLNLDSIYGLRVAQGSLANILKTLSVHNSLFQKLTSLHNTMKNAAEKALPYLKEYKPDYYNQFKPIVDKPWTIFQKFRRMENKAGISNLQHFEHFHETISDKCMTEITGTNPHFKRPCHVSLDCLELMTSNKLRGYGNTHQILYFLLGFQTGCRHIVEREFQKFRGHRQKNDISNVDQFLEKKCEQIFVEMSALKENVLANRDADLFMEQGLICGILGYEDFLDRTILENIFLWQDKEHGCFGKEYSDIQENDATHVMSRITMRKILYDRELDNGCSSHETGVATGLLSVYLRWLLLSKLEV</sequence>
<comment type="caution">
    <text evidence="1">The sequence shown here is derived from an EMBL/GenBank/DDBJ whole genome shotgun (WGS) entry which is preliminary data.</text>
</comment>
<gene>
    <name evidence="1" type="ORF">PACLA_8A041969</name>
</gene>